<dbReference type="AlphaFoldDB" id="C7NTR9"/>
<dbReference type="RefSeq" id="WP_015788488.1">
    <property type="nucleotide sequence ID" value="NC_013158.1"/>
</dbReference>
<sequence length="81" mass="8900">MSERRATIRTTHEDEETATQVAAALAPDNTTEMTTTVEERTVETTIDRETTPGLAATVDDYVVNLSVAVQLSNEKTHPTHE</sequence>
<name>C7NTR9_HALUD</name>
<accession>C7NTR9</accession>
<reference evidence="1 2" key="1">
    <citation type="journal article" date="2009" name="Stand. Genomic Sci.">
        <title>Complete genome sequence of Halorhabdus utahensis type strain (AX-2).</title>
        <authorList>
            <person name="Anderson I."/>
            <person name="Tindall B.J."/>
            <person name="Pomrenke H."/>
            <person name="Goker M."/>
            <person name="Lapidus A."/>
            <person name="Nolan M."/>
            <person name="Copeland A."/>
            <person name="Glavina Del Rio T."/>
            <person name="Chen F."/>
            <person name="Tice H."/>
            <person name="Cheng J.F."/>
            <person name="Lucas S."/>
            <person name="Chertkov O."/>
            <person name="Bruce D."/>
            <person name="Brettin T."/>
            <person name="Detter J.C."/>
            <person name="Han C."/>
            <person name="Goodwin L."/>
            <person name="Land M."/>
            <person name="Hauser L."/>
            <person name="Chang Y.J."/>
            <person name="Jeffries C.D."/>
            <person name="Pitluck S."/>
            <person name="Pati A."/>
            <person name="Mavromatis K."/>
            <person name="Ivanova N."/>
            <person name="Ovchinnikova G."/>
            <person name="Chen A."/>
            <person name="Palaniappan K."/>
            <person name="Chain P."/>
            <person name="Rohde M."/>
            <person name="Bristow J."/>
            <person name="Eisen J.A."/>
            <person name="Markowitz V."/>
            <person name="Hugenholtz P."/>
            <person name="Kyrpides N.C."/>
            <person name="Klenk H.P."/>
        </authorList>
    </citation>
    <scope>NUCLEOTIDE SEQUENCE [LARGE SCALE GENOMIC DNA]</scope>
    <source>
        <strain evidence="2">DSM 12940 / JCM 11049 / AX-2</strain>
    </source>
</reference>
<dbReference type="GeneID" id="8382992"/>
<dbReference type="NCBIfam" id="NF011470">
    <property type="entry name" value="PRK14887.1"/>
    <property type="match status" value="1"/>
</dbReference>
<dbReference type="Proteomes" id="UP000002071">
    <property type="component" value="Chromosome"/>
</dbReference>
<dbReference type="EMBL" id="CP001687">
    <property type="protein sequence ID" value="ACV10908.1"/>
    <property type="molecule type" value="Genomic_DNA"/>
</dbReference>
<gene>
    <name evidence="1" type="ordered locus">Huta_0723</name>
</gene>
<dbReference type="eggNOG" id="arCOG01354">
    <property type="taxonomic scope" value="Archaea"/>
</dbReference>
<dbReference type="KEGG" id="hut:Huta_0723"/>
<proteinExistence type="predicted"/>
<evidence type="ECO:0000313" key="1">
    <source>
        <dbReference type="EMBL" id="ACV10908.1"/>
    </source>
</evidence>
<evidence type="ECO:0000313" key="2">
    <source>
        <dbReference type="Proteomes" id="UP000002071"/>
    </source>
</evidence>
<dbReference type="OrthoDB" id="107316at2157"/>
<dbReference type="STRING" id="519442.Huta_0723"/>
<organism evidence="1 2">
    <name type="scientific">Halorhabdus utahensis (strain DSM 12940 / JCM 11049 / AX-2)</name>
    <dbReference type="NCBI Taxonomy" id="519442"/>
    <lineage>
        <taxon>Archaea</taxon>
        <taxon>Methanobacteriati</taxon>
        <taxon>Methanobacteriota</taxon>
        <taxon>Stenosarchaea group</taxon>
        <taxon>Halobacteria</taxon>
        <taxon>Halobacteriales</taxon>
        <taxon>Haloarculaceae</taxon>
        <taxon>Halorhabdus</taxon>
    </lineage>
</organism>
<keyword evidence="2" id="KW-1185">Reference proteome</keyword>
<dbReference type="HOGENOM" id="CLU_169408_1_1_2"/>
<evidence type="ECO:0008006" key="3">
    <source>
        <dbReference type="Google" id="ProtNLM"/>
    </source>
</evidence>
<protein>
    <recommendedName>
        <fullName evidence="3">KEOPS complex Pcc1-like subunit</fullName>
    </recommendedName>
</protein>